<gene>
    <name evidence="2" type="ORF">CR513_47694</name>
</gene>
<accession>A0A371F395</accession>
<dbReference type="Pfam" id="PF03732">
    <property type="entry name" value="Retrotrans_gag"/>
    <property type="match status" value="1"/>
</dbReference>
<dbReference type="OrthoDB" id="1731207at2759"/>
<dbReference type="Proteomes" id="UP000257109">
    <property type="component" value="Unassembled WGS sequence"/>
</dbReference>
<keyword evidence="3" id="KW-1185">Reference proteome</keyword>
<feature type="domain" description="Retrotransposon gag" evidence="1">
    <location>
        <begin position="106"/>
        <end position="144"/>
    </location>
</feature>
<organism evidence="2 3">
    <name type="scientific">Mucuna pruriens</name>
    <name type="common">Velvet bean</name>
    <name type="synonym">Dolichos pruriens</name>
    <dbReference type="NCBI Taxonomy" id="157652"/>
    <lineage>
        <taxon>Eukaryota</taxon>
        <taxon>Viridiplantae</taxon>
        <taxon>Streptophyta</taxon>
        <taxon>Embryophyta</taxon>
        <taxon>Tracheophyta</taxon>
        <taxon>Spermatophyta</taxon>
        <taxon>Magnoliopsida</taxon>
        <taxon>eudicotyledons</taxon>
        <taxon>Gunneridae</taxon>
        <taxon>Pentapetalae</taxon>
        <taxon>rosids</taxon>
        <taxon>fabids</taxon>
        <taxon>Fabales</taxon>
        <taxon>Fabaceae</taxon>
        <taxon>Papilionoideae</taxon>
        <taxon>50 kb inversion clade</taxon>
        <taxon>NPAAA clade</taxon>
        <taxon>indigoferoid/millettioid clade</taxon>
        <taxon>Phaseoleae</taxon>
        <taxon>Mucuna</taxon>
    </lineage>
</organism>
<evidence type="ECO:0000259" key="1">
    <source>
        <dbReference type="Pfam" id="PF03732"/>
    </source>
</evidence>
<feature type="non-terminal residue" evidence="2">
    <location>
        <position position="1"/>
    </location>
</feature>
<comment type="caution">
    <text evidence="2">The sequence shown here is derived from an EMBL/GenBank/DDBJ whole genome shotgun (WGS) entry which is preliminary data.</text>
</comment>
<dbReference type="PANTHER" id="PTHR35046">
    <property type="entry name" value="ZINC KNUCKLE (CCHC-TYPE) FAMILY PROTEIN"/>
    <property type="match status" value="1"/>
</dbReference>
<proteinExistence type="predicted"/>
<name>A0A371F395_MUCPR</name>
<reference evidence="2" key="1">
    <citation type="submission" date="2018-05" db="EMBL/GenBank/DDBJ databases">
        <title>Draft genome of Mucuna pruriens seed.</title>
        <authorList>
            <person name="Nnadi N.E."/>
            <person name="Vos R."/>
            <person name="Hasami M.H."/>
            <person name="Devisetty U.K."/>
            <person name="Aguiy J.C."/>
        </authorList>
    </citation>
    <scope>NUCLEOTIDE SEQUENCE [LARGE SCALE GENOMIC DNA]</scope>
    <source>
        <strain evidence="2">JCA_2017</strain>
    </source>
</reference>
<dbReference type="EMBL" id="QJKJ01010776">
    <property type="protein sequence ID" value="RDX72776.1"/>
    <property type="molecule type" value="Genomic_DNA"/>
</dbReference>
<evidence type="ECO:0000313" key="3">
    <source>
        <dbReference type="Proteomes" id="UP000257109"/>
    </source>
</evidence>
<dbReference type="AlphaFoldDB" id="A0A371F395"/>
<dbReference type="PANTHER" id="PTHR35046:SF19">
    <property type="entry name" value="OS08G0315200 PROTEIN"/>
    <property type="match status" value="1"/>
</dbReference>
<dbReference type="InterPro" id="IPR005162">
    <property type="entry name" value="Retrotrans_gag_dom"/>
</dbReference>
<protein>
    <recommendedName>
        <fullName evidence="1">Retrotransposon gag domain-containing protein</fullName>
    </recommendedName>
</protein>
<evidence type="ECO:0000313" key="2">
    <source>
        <dbReference type="EMBL" id="RDX72776.1"/>
    </source>
</evidence>
<sequence length="152" mass="18190">MLRSTRPTESARAWPFAMQSRDQPKIIHMETCTFCGFILRGGPRPTQSIPPYKEVQNPSIFGNFKPEVYVDWELKVEQILDYFNLHGRKLVRLVTLEFGDYALRLEQMMRRFVPPSYTRDLHNKFQRLYQGSRSVKEYHKEMEMDLMRAQIR</sequence>